<evidence type="ECO:0000313" key="6">
    <source>
        <dbReference type="Proteomes" id="UP000324326"/>
    </source>
</evidence>
<sequence>MKKDEISGDTVEQLIHAFNRLRYTEMKLSFPSQDWKKNEGKALMFLDDTPEGEGKMVSEISQALHVTSPFATQLLNRLDKKGLIYRRMDQDDRRIVRIFLTDEGKNTANEVKKGLNQWFFQLAAYLGGAESTQFAGLIHKMSDFLELGEKKDEKKVEK</sequence>
<protein>
    <submittedName>
        <fullName evidence="5">MarR family transcriptional regulator</fullName>
    </submittedName>
</protein>
<accession>A0A5M8RTE4</accession>
<dbReference type="PANTHER" id="PTHR42756">
    <property type="entry name" value="TRANSCRIPTIONAL REGULATOR, MARR"/>
    <property type="match status" value="1"/>
</dbReference>
<dbReference type="InterPro" id="IPR000835">
    <property type="entry name" value="HTH_MarR-typ"/>
</dbReference>
<keyword evidence="1" id="KW-0805">Transcription regulation</keyword>
<keyword evidence="3" id="KW-0804">Transcription</keyword>
<proteinExistence type="predicted"/>
<dbReference type="PANTHER" id="PTHR42756:SF1">
    <property type="entry name" value="TRANSCRIPTIONAL REPRESSOR OF EMRAB OPERON"/>
    <property type="match status" value="1"/>
</dbReference>
<evidence type="ECO:0000256" key="2">
    <source>
        <dbReference type="ARBA" id="ARBA00023125"/>
    </source>
</evidence>
<dbReference type="GO" id="GO:0003677">
    <property type="term" value="F:DNA binding"/>
    <property type="evidence" value="ECO:0007669"/>
    <property type="project" value="UniProtKB-KW"/>
</dbReference>
<evidence type="ECO:0000313" key="5">
    <source>
        <dbReference type="EMBL" id="KAA6451897.1"/>
    </source>
</evidence>
<dbReference type="Gene3D" id="1.10.10.10">
    <property type="entry name" value="Winged helix-like DNA-binding domain superfamily/Winged helix DNA-binding domain"/>
    <property type="match status" value="1"/>
</dbReference>
<dbReference type="AlphaFoldDB" id="A0A5M8RTE4"/>
<dbReference type="RefSeq" id="WP_148957736.1">
    <property type="nucleotide sequence ID" value="NZ_QSND01000002.1"/>
</dbReference>
<name>A0A5M8RTE4_9BACI</name>
<dbReference type="SUPFAM" id="SSF46785">
    <property type="entry name" value="Winged helix' DNA-binding domain"/>
    <property type="match status" value="1"/>
</dbReference>
<dbReference type="GO" id="GO:0003700">
    <property type="term" value="F:DNA-binding transcription factor activity"/>
    <property type="evidence" value="ECO:0007669"/>
    <property type="project" value="InterPro"/>
</dbReference>
<dbReference type="PROSITE" id="PS50995">
    <property type="entry name" value="HTH_MARR_2"/>
    <property type="match status" value="1"/>
</dbReference>
<dbReference type="InterPro" id="IPR036388">
    <property type="entry name" value="WH-like_DNA-bd_sf"/>
</dbReference>
<dbReference type="PRINTS" id="PR00598">
    <property type="entry name" value="HTHMARR"/>
</dbReference>
<dbReference type="Proteomes" id="UP000324326">
    <property type="component" value="Unassembled WGS sequence"/>
</dbReference>
<evidence type="ECO:0000256" key="3">
    <source>
        <dbReference type="ARBA" id="ARBA00023163"/>
    </source>
</evidence>
<evidence type="ECO:0000256" key="1">
    <source>
        <dbReference type="ARBA" id="ARBA00023015"/>
    </source>
</evidence>
<dbReference type="SMART" id="SM00347">
    <property type="entry name" value="HTH_MARR"/>
    <property type="match status" value="1"/>
</dbReference>
<dbReference type="InterPro" id="IPR036390">
    <property type="entry name" value="WH_DNA-bd_sf"/>
</dbReference>
<keyword evidence="2" id="KW-0238">DNA-binding</keyword>
<dbReference type="EMBL" id="QSND01000002">
    <property type="protein sequence ID" value="KAA6451897.1"/>
    <property type="molecule type" value="Genomic_DNA"/>
</dbReference>
<dbReference type="Pfam" id="PF12802">
    <property type="entry name" value="MarR_2"/>
    <property type="match status" value="1"/>
</dbReference>
<evidence type="ECO:0000259" key="4">
    <source>
        <dbReference type="PROSITE" id="PS50995"/>
    </source>
</evidence>
<gene>
    <name evidence="5" type="ORF">DX927_14420</name>
</gene>
<organism evidence="5 6">
    <name type="scientific">Bacillus swezeyi</name>
    <dbReference type="NCBI Taxonomy" id="1925020"/>
    <lineage>
        <taxon>Bacteria</taxon>
        <taxon>Bacillati</taxon>
        <taxon>Bacillota</taxon>
        <taxon>Bacilli</taxon>
        <taxon>Bacillales</taxon>
        <taxon>Bacillaceae</taxon>
        <taxon>Bacillus</taxon>
    </lineage>
</organism>
<comment type="caution">
    <text evidence="5">The sequence shown here is derived from an EMBL/GenBank/DDBJ whole genome shotgun (WGS) entry which is preliminary data.</text>
</comment>
<feature type="domain" description="HTH marR-type" evidence="4">
    <location>
        <begin position="7"/>
        <end position="143"/>
    </location>
</feature>
<reference evidence="5 6" key="1">
    <citation type="submission" date="2018-08" db="EMBL/GenBank/DDBJ databases">
        <title>Bacillus phenotypic plasticity.</title>
        <authorList>
            <person name="Hurtado E."/>
        </authorList>
    </citation>
    <scope>NUCLEOTIDE SEQUENCE [LARGE SCALE GENOMIC DNA]</scope>
    <source>
        <strain evidence="5 6">427</strain>
    </source>
</reference>
<dbReference type="STRING" id="1925020.BTA30_01510"/>